<comment type="caution">
    <text evidence="3">The sequence shown here is derived from an EMBL/GenBank/DDBJ whole genome shotgun (WGS) entry which is preliminary data.</text>
</comment>
<dbReference type="EMBL" id="BJNG01000006">
    <property type="protein sequence ID" value="GEC18633.1"/>
    <property type="molecule type" value="Genomic_DNA"/>
</dbReference>
<name>A0A4Y3WIE2_9PSEU</name>
<protein>
    <submittedName>
        <fullName evidence="3">Lipoprotein</fullName>
    </submittedName>
</protein>
<evidence type="ECO:0000256" key="1">
    <source>
        <dbReference type="SAM" id="MobiDB-lite"/>
    </source>
</evidence>
<evidence type="ECO:0000313" key="3">
    <source>
        <dbReference type="EMBL" id="GEC18633.1"/>
    </source>
</evidence>
<gene>
    <name evidence="3" type="ORF">PHY01_09160</name>
</gene>
<organism evidence="3 4">
    <name type="scientific">Pseudonocardia hydrocarbonoxydans</name>
    <dbReference type="NCBI Taxonomy" id="76726"/>
    <lineage>
        <taxon>Bacteria</taxon>
        <taxon>Bacillati</taxon>
        <taxon>Actinomycetota</taxon>
        <taxon>Actinomycetes</taxon>
        <taxon>Pseudonocardiales</taxon>
        <taxon>Pseudonocardiaceae</taxon>
        <taxon>Pseudonocardia</taxon>
    </lineage>
</organism>
<feature type="compositionally biased region" description="Pro residues" evidence="1">
    <location>
        <begin position="35"/>
        <end position="47"/>
    </location>
</feature>
<dbReference type="PROSITE" id="PS51257">
    <property type="entry name" value="PROKAR_LIPOPROTEIN"/>
    <property type="match status" value="1"/>
</dbReference>
<dbReference type="Proteomes" id="UP000320338">
    <property type="component" value="Unassembled WGS sequence"/>
</dbReference>
<dbReference type="AlphaFoldDB" id="A0A4Y3WIE2"/>
<keyword evidence="2" id="KW-0732">Signal</keyword>
<keyword evidence="3" id="KW-0449">Lipoprotein</keyword>
<dbReference type="OrthoDB" id="9102188at2"/>
<sequence length="213" mass="21249">MATVRRGGAIAIGLTALVLALAACGGAAATATGSPAPPSAAPAPGAPPGAVDPNAPEVNAAGDIPDNQVFVPFSPPGGAFRVSVPEGWARSTDGAAVVFTDKFNSVRIESVPSPAAPDVASATAQEVPALASSVPGFQPGDVTAVQRKGGPAVLVTYTASSPADPVTGKSVRTAVERYEFWRGGQELIVTLSGPQGADNVDPWRIVSDSVGWL</sequence>
<feature type="chain" id="PRO_5039696014" evidence="2">
    <location>
        <begin position="30"/>
        <end position="213"/>
    </location>
</feature>
<accession>A0A4Y3WIE2</accession>
<proteinExistence type="predicted"/>
<dbReference type="RefSeq" id="WP_141277237.1">
    <property type="nucleotide sequence ID" value="NZ_BAAARZ010000021.1"/>
</dbReference>
<reference evidence="3 4" key="1">
    <citation type="submission" date="2019-06" db="EMBL/GenBank/DDBJ databases">
        <title>Whole genome shotgun sequence of Pseudonocardia hydrocarbonoxydans NBRC 14498.</title>
        <authorList>
            <person name="Hosoyama A."/>
            <person name="Uohara A."/>
            <person name="Ohji S."/>
            <person name="Ichikawa N."/>
        </authorList>
    </citation>
    <scope>NUCLEOTIDE SEQUENCE [LARGE SCALE GENOMIC DNA]</scope>
    <source>
        <strain evidence="3 4">NBRC 14498</strain>
    </source>
</reference>
<evidence type="ECO:0000313" key="4">
    <source>
        <dbReference type="Proteomes" id="UP000320338"/>
    </source>
</evidence>
<keyword evidence="4" id="KW-1185">Reference proteome</keyword>
<evidence type="ECO:0000256" key="2">
    <source>
        <dbReference type="SAM" id="SignalP"/>
    </source>
</evidence>
<feature type="signal peptide" evidence="2">
    <location>
        <begin position="1"/>
        <end position="29"/>
    </location>
</feature>
<feature type="region of interest" description="Disordered" evidence="1">
    <location>
        <begin position="30"/>
        <end position="67"/>
    </location>
</feature>